<reference evidence="1" key="1">
    <citation type="journal article" date="2020" name="Stud. Mycol.">
        <title>101 Dothideomycetes genomes: a test case for predicting lifestyles and emergence of pathogens.</title>
        <authorList>
            <person name="Haridas S."/>
            <person name="Albert R."/>
            <person name="Binder M."/>
            <person name="Bloem J."/>
            <person name="Labutti K."/>
            <person name="Salamov A."/>
            <person name="Andreopoulos B."/>
            <person name="Baker S."/>
            <person name="Barry K."/>
            <person name="Bills G."/>
            <person name="Bluhm B."/>
            <person name="Cannon C."/>
            <person name="Castanera R."/>
            <person name="Culley D."/>
            <person name="Daum C."/>
            <person name="Ezra D."/>
            <person name="Gonzalez J."/>
            <person name="Henrissat B."/>
            <person name="Kuo A."/>
            <person name="Liang C."/>
            <person name="Lipzen A."/>
            <person name="Lutzoni F."/>
            <person name="Magnuson J."/>
            <person name="Mondo S."/>
            <person name="Nolan M."/>
            <person name="Ohm R."/>
            <person name="Pangilinan J."/>
            <person name="Park H.-J."/>
            <person name="Ramirez L."/>
            <person name="Alfaro M."/>
            <person name="Sun H."/>
            <person name="Tritt A."/>
            <person name="Yoshinaga Y."/>
            <person name="Zwiers L.-H."/>
            <person name="Turgeon B."/>
            <person name="Goodwin S."/>
            <person name="Spatafora J."/>
            <person name="Crous P."/>
            <person name="Grigoriev I."/>
        </authorList>
    </citation>
    <scope>NUCLEOTIDE SEQUENCE</scope>
    <source>
        <strain evidence="1">ATCC 74209</strain>
    </source>
</reference>
<accession>A0A9P4N003</accession>
<keyword evidence="2" id="KW-1185">Reference proteome</keyword>
<evidence type="ECO:0000313" key="2">
    <source>
        <dbReference type="Proteomes" id="UP000799536"/>
    </source>
</evidence>
<sequence length="156" mass="17239">MFSNTFLIATVVADEAAGLTIQRPPMPPLHYQHAMNRTDAASISLKLKPLFDNRKDIIGGSNINVNNGRGVSINNDSPLGLTSQLPYVLMASGQHEGQHEGQYVHFAYGGTQWESNKPGGRAECTVGKWDRNKKCFFLGLKDNGDVHREMDCFFPC</sequence>
<proteinExistence type="predicted"/>
<dbReference type="EMBL" id="ML993849">
    <property type="protein sequence ID" value="KAF2205793.1"/>
    <property type="molecule type" value="Genomic_DNA"/>
</dbReference>
<protein>
    <submittedName>
        <fullName evidence="1">Uncharacterized protein</fullName>
    </submittedName>
</protein>
<name>A0A9P4N003_9PLEO</name>
<organism evidence="1 2">
    <name type="scientific">Delitschia confertaspora ATCC 74209</name>
    <dbReference type="NCBI Taxonomy" id="1513339"/>
    <lineage>
        <taxon>Eukaryota</taxon>
        <taxon>Fungi</taxon>
        <taxon>Dikarya</taxon>
        <taxon>Ascomycota</taxon>
        <taxon>Pezizomycotina</taxon>
        <taxon>Dothideomycetes</taxon>
        <taxon>Pleosporomycetidae</taxon>
        <taxon>Pleosporales</taxon>
        <taxon>Delitschiaceae</taxon>
        <taxon>Delitschia</taxon>
    </lineage>
</organism>
<dbReference type="Proteomes" id="UP000799536">
    <property type="component" value="Unassembled WGS sequence"/>
</dbReference>
<comment type="caution">
    <text evidence="1">The sequence shown here is derived from an EMBL/GenBank/DDBJ whole genome shotgun (WGS) entry which is preliminary data.</text>
</comment>
<evidence type="ECO:0000313" key="1">
    <source>
        <dbReference type="EMBL" id="KAF2205793.1"/>
    </source>
</evidence>
<dbReference type="AlphaFoldDB" id="A0A9P4N003"/>
<gene>
    <name evidence="1" type="ORF">GQ43DRAFT_496211</name>
</gene>